<protein>
    <submittedName>
        <fullName evidence="1">DUF600 family protein</fullName>
    </submittedName>
</protein>
<dbReference type="InterPro" id="IPR036170">
    <property type="entry name" value="YezG-like_sf"/>
</dbReference>
<organism evidence="1 2">
    <name type="scientific">Mycobacteroides abscessus</name>
    <dbReference type="NCBI Taxonomy" id="36809"/>
    <lineage>
        <taxon>Bacteria</taxon>
        <taxon>Bacillati</taxon>
        <taxon>Actinomycetota</taxon>
        <taxon>Actinomycetes</taxon>
        <taxon>Mycobacteriales</taxon>
        <taxon>Mycobacteriaceae</taxon>
        <taxon>Mycobacteroides</taxon>
    </lineage>
</organism>
<evidence type="ECO:0000313" key="1">
    <source>
        <dbReference type="EMBL" id="RIT29264.1"/>
    </source>
</evidence>
<name>A0ABD7HH25_9MYCO</name>
<dbReference type="Pfam" id="PF04634">
    <property type="entry name" value="YezG-like"/>
    <property type="match status" value="1"/>
</dbReference>
<dbReference type="Gene3D" id="3.30.500.20">
    <property type="entry name" value="BH3703-like domains"/>
    <property type="match status" value="1"/>
</dbReference>
<sequence length="106" mass="12076">MEASVVSSVKFHLTMPDGSVKQEFAPSNQACTEFGELRELMATPEHGTWLSATLTLTREGNFSYDFNYDNKPNWGSPEPTVDAFIEDLEKYPRPESEIPEWYPRKG</sequence>
<dbReference type="EMBL" id="QXBN01000033">
    <property type="protein sequence ID" value="RIT29264.1"/>
    <property type="molecule type" value="Genomic_DNA"/>
</dbReference>
<accession>A0ABD7HH25</accession>
<dbReference type="AlphaFoldDB" id="A0ABD7HH25"/>
<gene>
    <name evidence="1" type="ORF">D2E76_25490</name>
</gene>
<reference evidence="1 2" key="1">
    <citation type="submission" date="2018-08" db="EMBL/GenBank/DDBJ databases">
        <title>Linezolid Resistance in Mycobacterium abscessus: MIC Distribution and Comprehensive Investigation of Resistance Mechanisms.</title>
        <authorList>
            <person name="Ye M."/>
            <person name="Xu L."/>
            <person name="Zou Y."/>
            <person name="Li B."/>
            <person name="Guo Q."/>
            <person name="Zhang Y."/>
            <person name="Zhan M."/>
            <person name="Xu B."/>
            <person name="Yu F."/>
            <person name="Zhang Z."/>
            <person name="Chu H."/>
        </authorList>
    </citation>
    <scope>NUCLEOTIDE SEQUENCE [LARGE SCALE GENOMIC DNA]</scope>
    <source>
        <strain evidence="1 2">G143</strain>
    </source>
</reference>
<dbReference type="SUPFAM" id="SSF160424">
    <property type="entry name" value="BH3703-like"/>
    <property type="match status" value="1"/>
</dbReference>
<dbReference type="InterPro" id="IPR006728">
    <property type="entry name" value="YezG-like"/>
</dbReference>
<evidence type="ECO:0000313" key="2">
    <source>
        <dbReference type="Proteomes" id="UP000284557"/>
    </source>
</evidence>
<proteinExistence type="predicted"/>
<comment type="caution">
    <text evidence="1">The sequence shown here is derived from an EMBL/GenBank/DDBJ whole genome shotgun (WGS) entry which is preliminary data.</text>
</comment>
<dbReference type="Proteomes" id="UP000284557">
    <property type="component" value="Unassembled WGS sequence"/>
</dbReference>